<evidence type="ECO:0000313" key="1">
    <source>
        <dbReference type="EMBL" id="EDR28694.1"/>
    </source>
</evidence>
<organism evidence="2">
    <name type="scientific">Entamoeba dispar (strain ATCC PRA-260 / SAW760)</name>
    <dbReference type="NCBI Taxonomy" id="370354"/>
    <lineage>
        <taxon>Eukaryota</taxon>
        <taxon>Amoebozoa</taxon>
        <taxon>Evosea</taxon>
        <taxon>Archamoebae</taxon>
        <taxon>Mastigamoebida</taxon>
        <taxon>Entamoebidae</taxon>
        <taxon>Entamoeba</taxon>
    </lineage>
</organism>
<dbReference type="EMBL" id="DS548385">
    <property type="protein sequence ID" value="EDR28694.1"/>
    <property type="molecule type" value="Genomic_DNA"/>
</dbReference>
<keyword evidence="2" id="KW-1185">Reference proteome</keyword>
<proteinExistence type="predicted"/>
<dbReference type="RefSeq" id="XP_001735120.1">
    <property type="nucleotide sequence ID" value="XM_001735068.1"/>
</dbReference>
<dbReference type="OrthoDB" id="32061at2759"/>
<dbReference type="Proteomes" id="UP000008076">
    <property type="component" value="Unassembled WGS sequence"/>
</dbReference>
<sequence length="284" mass="33249">MIHTRNNCPENTHQVEFSFNVKKRVLIKENKNFGIDTTHIFYDLFKNTNFNSFCKCFKRVKIDKALAVLSISDIKMKEIGLHFPTVSVSWFPTYIKTENETTTPEAQLKMVQNSSHIQQQIYYPGGAFQITTIIKAQTIQEQNFYGPTRVEGFWTYDENNISWNPYTNENVTIPFYPWYIIAVETTNKTNEGEENQLIDFNLQCYITCSFDRYICTPTEDEDNEPNPDITLVDLNYTITNDDINNREDITLEPNVHEAYEKVTLKFQPKQKQVITLQITNKTLN</sequence>
<dbReference type="eggNOG" id="ENOG502RFT4">
    <property type="taxonomic scope" value="Eukaryota"/>
</dbReference>
<protein>
    <submittedName>
        <fullName evidence="1">Uncharacterized protein</fullName>
    </submittedName>
</protein>
<dbReference type="VEuPathDB" id="AmoebaDB:EDI_118710"/>
<dbReference type="GeneID" id="5880056"/>
<dbReference type="OMA" id="CYITCSF"/>
<dbReference type="AlphaFoldDB" id="B0E9U9"/>
<name>B0E9U9_ENTDS</name>
<dbReference type="KEGG" id="edi:EDI_118710"/>
<gene>
    <name evidence="1" type="ORF">EDI_118710</name>
</gene>
<evidence type="ECO:0000313" key="2">
    <source>
        <dbReference type="Proteomes" id="UP000008076"/>
    </source>
</evidence>
<reference evidence="2" key="1">
    <citation type="submission" date="2007-12" db="EMBL/GenBank/DDBJ databases">
        <title>Annotation of Entamoeba dispar SAW760.</title>
        <authorList>
            <person name="Lorenzi H."/>
            <person name="Inman J."/>
            <person name="Schobel S."/>
            <person name="Amedeo P."/>
            <person name="Caler E."/>
        </authorList>
    </citation>
    <scope>NUCLEOTIDE SEQUENCE [LARGE SCALE GENOMIC DNA]</scope>
    <source>
        <strain evidence="2">ATCC PRA-260 / SAW760</strain>
    </source>
</reference>
<accession>B0E9U9</accession>